<evidence type="ECO:0000313" key="2">
    <source>
        <dbReference type="EMBL" id="MCI90423.1"/>
    </source>
</evidence>
<comment type="caution">
    <text evidence="2">The sequence shown here is derived from an EMBL/GenBank/DDBJ whole genome shotgun (WGS) entry which is preliminary data.</text>
</comment>
<accession>A0A392VSF2</accession>
<protein>
    <submittedName>
        <fullName evidence="2">Uncharacterized protein</fullName>
    </submittedName>
</protein>
<feature type="region of interest" description="Disordered" evidence="1">
    <location>
        <begin position="1"/>
        <end position="20"/>
    </location>
</feature>
<reference evidence="2 3" key="1">
    <citation type="journal article" date="2018" name="Front. Plant Sci.">
        <title>Red Clover (Trifolium pratense) and Zigzag Clover (T. medium) - A Picture of Genomic Similarities and Differences.</title>
        <authorList>
            <person name="Dluhosova J."/>
            <person name="Istvanek J."/>
            <person name="Nedelnik J."/>
            <person name="Repkova J."/>
        </authorList>
    </citation>
    <scope>NUCLEOTIDE SEQUENCE [LARGE SCALE GENOMIC DNA]</scope>
    <source>
        <strain evidence="3">cv. 10/8</strain>
        <tissue evidence="2">Leaf</tissue>
    </source>
</reference>
<proteinExistence type="predicted"/>
<organism evidence="2 3">
    <name type="scientific">Trifolium medium</name>
    <dbReference type="NCBI Taxonomy" id="97028"/>
    <lineage>
        <taxon>Eukaryota</taxon>
        <taxon>Viridiplantae</taxon>
        <taxon>Streptophyta</taxon>
        <taxon>Embryophyta</taxon>
        <taxon>Tracheophyta</taxon>
        <taxon>Spermatophyta</taxon>
        <taxon>Magnoliopsida</taxon>
        <taxon>eudicotyledons</taxon>
        <taxon>Gunneridae</taxon>
        <taxon>Pentapetalae</taxon>
        <taxon>rosids</taxon>
        <taxon>fabids</taxon>
        <taxon>Fabales</taxon>
        <taxon>Fabaceae</taxon>
        <taxon>Papilionoideae</taxon>
        <taxon>50 kb inversion clade</taxon>
        <taxon>NPAAA clade</taxon>
        <taxon>Hologalegina</taxon>
        <taxon>IRL clade</taxon>
        <taxon>Trifolieae</taxon>
        <taxon>Trifolium</taxon>
    </lineage>
</organism>
<sequence>VVVAAGQRPINAGPPAPARRSTAAGPNFLVAGAAAVGGAPAADHHLPPLFFTILI</sequence>
<dbReference type="AlphaFoldDB" id="A0A392VSF2"/>
<dbReference type="EMBL" id="LXQA011244270">
    <property type="protein sequence ID" value="MCI90423.1"/>
    <property type="molecule type" value="Genomic_DNA"/>
</dbReference>
<feature type="non-terminal residue" evidence="2">
    <location>
        <position position="1"/>
    </location>
</feature>
<evidence type="ECO:0000313" key="3">
    <source>
        <dbReference type="Proteomes" id="UP000265520"/>
    </source>
</evidence>
<evidence type="ECO:0000256" key="1">
    <source>
        <dbReference type="SAM" id="MobiDB-lite"/>
    </source>
</evidence>
<name>A0A392VSF2_9FABA</name>
<keyword evidence="3" id="KW-1185">Reference proteome</keyword>
<dbReference type="Proteomes" id="UP000265520">
    <property type="component" value="Unassembled WGS sequence"/>
</dbReference>